<accession>A0A1X2H8F9</accession>
<dbReference type="Proteomes" id="UP000242180">
    <property type="component" value="Unassembled WGS sequence"/>
</dbReference>
<evidence type="ECO:0000313" key="2">
    <source>
        <dbReference type="EMBL" id="ORY94856.1"/>
    </source>
</evidence>
<feature type="compositionally biased region" description="Polar residues" evidence="1">
    <location>
        <begin position="2324"/>
        <end position="2335"/>
    </location>
</feature>
<feature type="compositionally biased region" description="Polar residues" evidence="1">
    <location>
        <begin position="15"/>
        <end position="26"/>
    </location>
</feature>
<feature type="region of interest" description="Disordered" evidence="1">
    <location>
        <begin position="1773"/>
        <end position="1806"/>
    </location>
</feature>
<feature type="region of interest" description="Disordered" evidence="1">
    <location>
        <begin position="275"/>
        <end position="326"/>
    </location>
</feature>
<dbReference type="OrthoDB" id="43547at2759"/>
<evidence type="ECO:0000256" key="1">
    <source>
        <dbReference type="SAM" id="MobiDB-lite"/>
    </source>
</evidence>
<dbReference type="EMBL" id="MCGN01000007">
    <property type="protein sequence ID" value="ORY94856.1"/>
    <property type="molecule type" value="Genomic_DNA"/>
</dbReference>
<gene>
    <name evidence="2" type="ORF">BCR43DRAFT_476773</name>
</gene>
<dbReference type="STRING" id="13706.A0A1X2H8F9"/>
<feature type="region of interest" description="Disordered" evidence="1">
    <location>
        <begin position="1930"/>
        <end position="1949"/>
    </location>
</feature>
<dbReference type="InParanoid" id="A0A1X2H8F9"/>
<keyword evidence="3" id="KW-1185">Reference proteome</keyword>
<evidence type="ECO:0000313" key="3">
    <source>
        <dbReference type="Proteomes" id="UP000242180"/>
    </source>
</evidence>
<comment type="caution">
    <text evidence="2">The sequence shown here is derived from an EMBL/GenBank/DDBJ whole genome shotgun (WGS) entry which is preliminary data.</text>
</comment>
<evidence type="ECO:0008006" key="4">
    <source>
        <dbReference type="Google" id="ProtNLM"/>
    </source>
</evidence>
<feature type="region of interest" description="Disordered" evidence="1">
    <location>
        <begin position="1"/>
        <end position="26"/>
    </location>
</feature>
<name>A0A1X2H8F9_SYNRA</name>
<dbReference type="InterPro" id="IPR033228">
    <property type="entry name" value="SZT2"/>
</dbReference>
<dbReference type="PANTHER" id="PTHR14918:SF3">
    <property type="entry name" value="KICSTOR COMPLEX PROTEIN SZT2"/>
    <property type="match status" value="1"/>
</dbReference>
<reference evidence="2 3" key="1">
    <citation type="submission" date="2016-07" db="EMBL/GenBank/DDBJ databases">
        <title>Pervasive Adenine N6-methylation of Active Genes in Fungi.</title>
        <authorList>
            <consortium name="DOE Joint Genome Institute"/>
            <person name="Mondo S.J."/>
            <person name="Dannebaum R.O."/>
            <person name="Kuo R.C."/>
            <person name="Labutti K."/>
            <person name="Haridas S."/>
            <person name="Kuo A."/>
            <person name="Salamov A."/>
            <person name="Ahrendt S.R."/>
            <person name="Lipzen A."/>
            <person name="Sullivan W."/>
            <person name="Andreopoulos W.B."/>
            <person name="Clum A."/>
            <person name="Lindquist E."/>
            <person name="Daum C."/>
            <person name="Ramamoorthy G.K."/>
            <person name="Gryganskyi A."/>
            <person name="Culley D."/>
            <person name="Magnuson J.K."/>
            <person name="James T.Y."/>
            <person name="O'Malley M.A."/>
            <person name="Stajich J.E."/>
            <person name="Spatafora J.W."/>
            <person name="Visel A."/>
            <person name="Grigoriev I.V."/>
        </authorList>
    </citation>
    <scope>NUCLEOTIDE SEQUENCE [LARGE SCALE GENOMIC DNA]</scope>
    <source>
        <strain evidence="2 3">NRRL 2496</strain>
    </source>
</reference>
<feature type="compositionally biased region" description="Basic and acidic residues" evidence="1">
    <location>
        <begin position="275"/>
        <end position="284"/>
    </location>
</feature>
<dbReference type="OMA" id="KKDVWGV"/>
<proteinExistence type="predicted"/>
<organism evidence="2 3">
    <name type="scientific">Syncephalastrum racemosum</name>
    <name type="common">Filamentous fungus</name>
    <dbReference type="NCBI Taxonomy" id="13706"/>
    <lineage>
        <taxon>Eukaryota</taxon>
        <taxon>Fungi</taxon>
        <taxon>Fungi incertae sedis</taxon>
        <taxon>Mucoromycota</taxon>
        <taxon>Mucoromycotina</taxon>
        <taxon>Mucoromycetes</taxon>
        <taxon>Mucorales</taxon>
        <taxon>Syncephalastraceae</taxon>
        <taxon>Syncephalastrum</taxon>
    </lineage>
</organism>
<protein>
    <recommendedName>
        <fullName evidence="4">Protein SZT2</fullName>
    </recommendedName>
</protein>
<dbReference type="GO" id="GO:0005777">
    <property type="term" value="C:peroxisome"/>
    <property type="evidence" value="ECO:0007669"/>
    <property type="project" value="InterPro"/>
</dbReference>
<dbReference type="PANTHER" id="PTHR14918">
    <property type="entry name" value="KICSTOR COMPLEX PROTEIN SZT2"/>
    <property type="match status" value="1"/>
</dbReference>
<feature type="region of interest" description="Disordered" evidence="1">
    <location>
        <begin position="2309"/>
        <end position="2342"/>
    </location>
</feature>
<sequence length="3024" mass="343908">MIQLPPRSSEDSKEPTSNSPTLLQSPIDNKLLSTTAHRPAKRVIEARSAILLATAPPFFKRSEITSWLVRQLFVPLSLAEQRNGLCLLRLSGEDDTNSTASPRVRKVSTTASEAQFDNNNDVPIDYMLSPRTRIIQLAAKHTMVFIIDMSSSLATIDTCRNHVPMGTIFESLYNTLERLVQPFEIDTSAGKERVEPDLCITVIVECSQFGSNINVIPILAEYPTMRVLVQNMEINLLSTTALFQVLSDEIDAFQQDLAAFRQTLRQRRSKLGYELDVRNDHPTNSEENDDGIGDAEHPYNNHPNSSNSQRKKSLTTKSTTQVKTEGEKKDVWGIGKSGSSLSYILHAGVLALELMTHHGRQSITLFTDGAVNSSIQDEALIRQLSGRDITCNVVHLAAESSFLPSANFGFVADNEILHFVTKATGGVCVPATECVTHAATLQKRMLVRDIILRKPRDSSSQETDLFQYKRPRLRHASSGEQRMDPHHRENAWAAETRSLRYQKYPLLLPIEQVIRARGRQGFRLTSVEFDSKERNQQKDELADHRPTRKERVLVTLTMYWEPSITLEYRIRATLAPTWSAAVKARRQHEHHDQLLDSLINPKAELLIRTNHAFSHLLQNWDIFQRRWQMMGVVTGTVSSADMFGSPGFYKIAKLKRLLSRIYDSDRLFQTLYQPDLNNVSVFQEAWHKLEEDRLRQNTACWYDACSFDLILNYPATPLPDSMLVDIVTARLTHWATFSDKQCTFVLVRSTMPPRFCEARVLCESKRLVNIQLLCFRLPHEEQQQILAHLKALLEDSPLYDDGQPEFSMRVTGRPLFKLLLRDADHYLCTAPVDYEQRGLHTLHASLNWPIGEFIVPNYLCQRAWYWDILDPYPEFCSTNNMTDLQTLAFDILCRAREKQGFVLLTTRGSTARHYYKEIHAEDGLTLAAQYYVWKASSACGLRTEFWIEPVTRTEGLSRDARAIERQTFEEDASIIKKLVTYDYIHAIGRQEDLSGYTHAPKDDISLRADHIDHANLLDLASVLSSAPFFYAGFASPLYYDFFSGQPASLKKTLAWLQDDLDQTSVETRPGTRALSASVMDAQYNANTLCRCPRPDRFFLENKDVLSRLPTIHRDVALLHYYFEQCISTLSDALVPLNCMQSTSFYASLQTAFQEARQSSHTLRIPHELCDTHCYIKSYNLSSFIVILLPSLESIASHYDTYYAKHDRKLLDHLGVLLFECYRPSNDTLDDTPSTPFDTQDYLVHDLDPVLQPRTFTGNVQLDQTAIDLQCQARLLRDITHIYARCFTRSVYTSLLHGRAVDASDLETALNVCEESMLHIDLTGYMNVQTLLKKQGSTSLDEINMAYQRFNMVLSHYFEPIVFTDDRRTTLYCYRPPFAKTGQKLGASLSGEMPANLAEIAVAAQNPLFLRLEYVLQKPGMADLVFPLDGLPASYAGVTPSGEAYDYEPTVIGSSESPVGSGDGTTATLRLVCRTLPSYIYDSKEVMLSHHQSCPADSAVHHQSQPLIDPDAENYENFPDLSPDKQEALIETKTRLSWLLTEEIMHGLLRAGPVSEAVVRYIEAQLKKKNPFVDFPTTIFMPLVFVRNQQLGRKFFFEQLETTGGTPYRLVRVRDCFYASHEQDHQTKNPRSKQQLYDELQPINGESKGLSLQGGSMQFNDTYQGTNSNDDFCQGLGISIMDDPDLEEEPPVMQSEPPVDPAPVIKHQLLYWLLIIPQAHSVQIYFYSKVPQAVNRSEIIRVTKALVNDIIDRSNKRVLLQYLHETRMCSKYLVAPQEEDQRHSSSDEMSSDEEGDGGKDDEAVDTSRTAAKNNLVEILSTSGEETVLNPPKKFQPGQFACPIIYTRRFALHWRLQPNSALHILSTDVLGHFSVKNRRHMFVCTRDDSVVYCTLKEQSTSFSAITTGEPSPAPFEEEHQLTTQSARLFEDDSLGTSPLSQERKTFSPRLGSRTQHETRELVLHVHGIDLPNWITEELVGLLENRLLSYITLREVQHFLMRNPTSKVSRADIDFILPVEREPAFRGTCAISRTVRDVGYFLHLLRKNVLSGPLQPLKGQGLHFALKRHHALRYGVRPTVSPWQTGSTPTSDAESMDMPVTELCFYYSCINRAPGVCTPFELDVGQGMAGAMFTLIDCNTGGIASMVQNADMHLNEPVLDSQYITSCFDEDTAADYRLAIDIWSVGQLELTQLYEHLKLCVRQSLCDYIVDYAFMIATKQYLLHDKLDWSVSALQLTLQKATEWGSQTVRSRARSMRIYPWCLSDITLHLQNELTDIQWTVRKPRKRSTAELTQVVLIGSIPSNGKLGTSTSLYGDDSTSHSRHESVASSAPSKTLNSRKPPPKMDSNERLSFILLVLDVDHLVAYTYNCSEFDGDFLFDIVLHAASRQEERSQALTNVLHQKMGLFHHASTLADPSLQDYSTHPTDRNIYIAARNSDGNTVLRDAYAEPVGMHGMHDRLVKHGVPFLNTYQHRSQLQTAHEKAFKVYTKWASRYAEPTTTQYHGEMMNVNELQLILKASRLLHFCRTPLIFSEATLFDAEAMSSRGNWQVGEHVRSDEMTSWYQRLTRTFMTEYANYLEAAGMHLIVNGPTNESQNEAYLSDFRITDDYCVASPVVYLLQVFKGGTIMCEVRLTDVFVFVTLYTLHRRYGRLALSPNVHEKAEERRASFKGFTEECDRFKQKIHVNSFVFDFHLRQLQRSLDDVDNLPDNLHLLNIIKNTLAIYNRPAGYSRNRLVHGFYEFTVDQQPDLILSTILRDAPQLGFKSLSYAQHPVACFISSDTIHFDNENNSGASDYRHSLIVTPAEGQQQPNGCAKVVLQYLVIVTYRGMERGRTWLDTLRFRPERSIDSLDEVMDPGDHTLGDIVQHARSRIDTMISKAIYLCHRVADWNRLYQAASQKQPPTFMSEELLALASQFQPLDVSRIDDATASLLHLQLPWDTIFDLLMPFYPHTAADFVYQNTRHLILFVPNAAMEHFCHLEWSATKKTIQVYTCSKDKRSSPTERECEHIGSLVTAIGYCMWKCTK</sequence>